<dbReference type="InterPro" id="IPR014013">
    <property type="entry name" value="Helic_SF1/SF2_ATP-bd_DinG/Rad3"/>
</dbReference>
<evidence type="ECO:0000259" key="5">
    <source>
        <dbReference type="PROSITE" id="PS51193"/>
    </source>
</evidence>
<evidence type="ECO:0000256" key="2">
    <source>
        <dbReference type="ARBA" id="ARBA00022801"/>
    </source>
</evidence>
<reference evidence="6 7" key="1">
    <citation type="submission" date="2021-02" db="EMBL/GenBank/DDBJ databases">
        <title>Complete Genome Sequence of Arcanobacterium phocisimile strain DSM 26142T from a harbour seal.</title>
        <authorList>
            <person name="Borowiak M."/>
            <person name="Alssahen M."/>
            <person name="Malorny B."/>
            <person name="Laemmler C."/>
            <person name="Siebert U."/>
            <person name="Ploetz M."/>
            <person name="Abdulmawjood A."/>
        </authorList>
    </citation>
    <scope>NUCLEOTIDE SEQUENCE [LARGE SCALE GENOMIC DNA]</scope>
    <source>
        <strain evidence="6 7">DSM 26142</strain>
    </source>
</reference>
<dbReference type="GO" id="GO:0004386">
    <property type="term" value="F:helicase activity"/>
    <property type="evidence" value="ECO:0007669"/>
    <property type="project" value="UniProtKB-KW"/>
</dbReference>
<dbReference type="Gene3D" id="3.40.50.300">
    <property type="entry name" value="P-loop containing nucleotide triphosphate hydrolases"/>
    <property type="match status" value="2"/>
</dbReference>
<dbReference type="InterPro" id="IPR045028">
    <property type="entry name" value="DinG/Rad3-like"/>
</dbReference>
<feature type="domain" description="Helicase ATP-binding" evidence="5">
    <location>
        <begin position="1"/>
        <end position="271"/>
    </location>
</feature>
<dbReference type="EMBL" id="CP070228">
    <property type="protein sequence ID" value="QRV03010.1"/>
    <property type="molecule type" value="Genomic_DNA"/>
</dbReference>
<proteinExistence type="inferred from homology"/>
<evidence type="ECO:0000256" key="4">
    <source>
        <dbReference type="ARBA" id="ARBA00038058"/>
    </source>
</evidence>
<keyword evidence="2" id="KW-0378">Hydrolase</keyword>
<dbReference type="SUPFAM" id="SSF52540">
    <property type="entry name" value="P-loop containing nucleoside triphosphate hydrolases"/>
    <property type="match status" value="1"/>
</dbReference>
<dbReference type="PANTHER" id="PTHR11472">
    <property type="entry name" value="DNA REPAIR DEAD HELICASE RAD3/XP-D SUBFAMILY MEMBER"/>
    <property type="match status" value="1"/>
</dbReference>
<accession>A0ABX7IJI0</accession>
<organism evidence="6 7">
    <name type="scientific">Arcanobacterium phocisimile</name>
    <dbReference type="NCBI Taxonomy" id="1302235"/>
    <lineage>
        <taxon>Bacteria</taxon>
        <taxon>Bacillati</taxon>
        <taxon>Actinomycetota</taxon>
        <taxon>Actinomycetes</taxon>
        <taxon>Actinomycetales</taxon>
        <taxon>Actinomycetaceae</taxon>
        <taxon>Arcanobacterium</taxon>
    </lineage>
</organism>
<dbReference type="InterPro" id="IPR011545">
    <property type="entry name" value="DEAD/DEAH_box_helicase_dom"/>
</dbReference>
<dbReference type="PROSITE" id="PS51193">
    <property type="entry name" value="HELICASE_ATP_BIND_2"/>
    <property type="match status" value="1"/>
</dbReference>
<evidence type="ECO:0000256" key="3">
    <source>
        <dbReference type="ARBA" id="ARBA00022840"/>
    </source>
</evidence>
<comment type="similarity">
    <text evidence="4">Belongs to the helicase family. DinG subfamily.</text>
</comment>
<keyword evidence="1" id="KW-0547">Nucleotide-binding</keyword>
<dbReference type="Proteomes" id="UP000602653">
    <property type="component" value="Chromosome"/>
</dbReference>
<dbReference type="SMART" id="SM00491">
    <property type="entry name" value="HELICc2"/>
    <property type="match status" value="1"/>
</dbReference>
<name>A0ABX7IJI0_9ACTO</name>
<dbReference type="Pfam" id="PF00270">
    <property type="entry name" value="DEAD"/>
    <property type="match status" value="1"/>
</dbReference>
<dbReference type="Pfam" id="PF13307">
    <property type="entry name" value="Helicase_C_2"/>
    <property type="match status" value="1"/>
</dbReference>
<gene>
    <name evidence="6" type="ORF">JTE88_03220</name>
</gene>
<dbReference type="PANTHER" id="PTHR11472:SF34">
    <property type="entry name" value="REGULATOR OF TELOMERE ELONGATION HELICASE 1"/>
    <property type="match status" value="1"/>
</dbReference>
<dbReference type="InterPro" id="IPR027417">
    <property type="entry name" value="P-loop_NTPase"/>
</dbReference>
<sequence length="619" mass="66833">MAHRVAEALESQGHLLVQAGTGTGKSFGYLVPVLQWAATSGKRAIISTATLALQRQIMLNDAPRVKDVIHKELGTHVEVALLKGWHNYVCLRKATGGYPEEGTLLSRAEGEVGATATGEEVMRAREWAMSTDTGDRDDLVPGVSDRAWAQVSVPKRECIGDKCPVRQSCFPYLAREKADDAQVIVTNHAMLGVAATGFPVLPEAHAYIVDEAHDLADRVTSQLTRMLSKYEIAAVARLMRRSGLDDAGLDDCTDELSELLAELPEGRLTELSQELLDVIARIAGRLQVAGEDIAGLSNLNEEQATAKYILRSRVSELHDLCSDLLGDAVGNDQLVVWKAEYGDGTSALYIAPLDVAHSLADNLFEDQPTILTSATLKIGGSFDAMASRAGLSFPSQGPWEGVDVGSPFTPEKQGVLYIAAHMPIPGKEGYGDEQLQEITELILASDGGALGLFTSRAAAVRAAEYVRERVDLPIFVQGEDQLSTLVASFAGDERACLFGTLSLWQGVDVPGRTCRLVIIDRIPFPRPNDPLTQARTEAVEQAGGSGFMSITATQAALLLAQGAGRLLRRSSDRGVVAVLDPRLKTKRYAGFLLASMPRMWPTVDPMIVREVLQRLAKKD</sequence>
<keyword evidence="7" id="KW-1185">Reference proteome</keyword>
<protein>
    <submittedName>
        <fullName evidence="6">ATP-dependent DNA helicase</fullName>
    </submittedName>
</protein>
<evidence type="ECO:0000313" key="6">
    <source>
        <dbReference type="EMBL" id="QRV03010.1"/>
    </source>
</evidence>
<evidence type="ECO:0000256" key="1">
    <source>
        <dbReference type="ARBA" id="ARBA00022741"/>
    </source>
</evidence>
<keyword evidence="6" id="KW-0347">Helicase</keyword>
<evidence type="ECO:0000313" key="7">
    <source>
        <dbReference type="Proteomes" id="UP000602653"/>
    </source>
</evidence>
<dbReference type="InterPro" id="IPR006555">
    <property type="entry name" value="ATP-dep_Helicase_C"/>
</dbReference>
<keyword evidence="3" id="KW-0067">ATP-binding</keyword>